<proteinExistence type="predicted"/>
<gene>
    <name evidence="1" type="ORF">CCAP1982_LOCUS21748</name>
</gene>
<comment type="caution">
    <text evidence="1">The sequence shown here is derived from an EMBL/GenBank/DDBJ whole genome shotgun (WGS) entry which is preliminary data.</text>
</comment>
<dbReference type="Proteomes" id="UP000606786">
    <property type="component" value="Unassembled WGS sequence"/>
</dbReference>
<protein>
    <submittedName>
        <fullName evidence="1">(Mediterranean fruit fly) hypothetical protein</fullName>
    </submittedName>
</protein>
<evidence type="ECO:0000313" key="2">
    <source>
        <dbReference type="Proteomes" id="UP000606786"/>
    </source>
</evidence>
<evidence type="ECO:0000313" key="1">
    <source>
        <dbReference type="EMBL" id="CAD7013710.1"/>
    </source>
</evidence>
<name>A0A811VEI9_CERCA</name>
<dbReference type="AlphaFoldDB" id="A0A811VEI9"/>
<organism evidence="1 2">
    <name type="scientific">Ceratitis capitata</name>
    <name type="common">Mediterranean fruit fly</name>
    <name type="synonym">Tephritis capitata</name>
    <dbReference type="NCBI Taxonomy" id="7213"/>
    <lineage>
        <taxon>Eukaryota</taxon>
        <taxon>Metazoa</taxon>
        <taxon>Ecdysozoa</taxon>
        <taxon>Arthropoda</taxon>
        <taxon>Hexapoda</taxon>
        <taxon>Insecta</taxon>
        <taxon>Pterygota</taxon>
        <taxon>Neoptera</taxon>
        <taxon>Endopterygota</taxon>
        <taxon>Diptera</taxon>
        <taxon>Brachycera</taxon>
        <taxon>Muscomorpha</taxon>
        <taxon>Tephritoidea</taxon>
        <taxon>Tephritidae</taxon>
        <taxon>Ceratitis</taxon>
        <taxon>Ceratitis</taxon>
    </lineage>
</organism>
<dbReference type="EMBL" id="CAJHJT010000056">
    <property type="protein sequence ID" value="CAD7013710.1"/>
    <property type="molecule type" value="Genomic_DNA"/>
</dbReference>
<reference evidence="1" key="1">
    <citation type="submission" date="2020-11" db="EMBL/GenBank/DDBJ databases">
        <authorList>
            <person name="Whitehead M."/>
        </authorList>
    </citation>
    <scope>NUCLEOTIDE SEQUENCE</scope>
    <source>
        <strain evidence="1">EGII</strain>
    </source>
</reference>
<sequence length="111" mass="12518">MTVWYLDNANVATQLLWQMIRRLHVSRTAGSSVRPSVSQQQLLLLRSCYSSDSRSSSLVAAVALTQICWRQQSSLLNLAKDFFYCLRRPRRALLELNGACASGNLTVHAYN</sequence>
<accession>A0A811VEI9</accession>
<keyword evidence="2" id="KW-1185">Reference proteome</keyword>